<name>A0AAE1BAW2_9GAST</name>
<dbReference type="InterPro" id="IPR036465">
    <property type="entry name" value="vWFA_dom_sf"/>
</dbReference>
<dbReference type="EMBL" id="JAWDGP010000216">
    <property type="protein sequence ID" value="KAK3802743.1"/>
    <property type="molecule type" value="Genomic_DNA"/>
</dbReference>
<dbReference type="PROSITE" id="PS50234">
    <property type="entry name" value="VWFA"/>
    <property type="match status" value="1"/>
</dbReference>
<dbReference type="Gene3D" id="2.30.30.380">
    <property type="entry name" value="Zn-finger domain of Sec23/24"/>
    <property type="match status" value="1"/>
</dbReference>
<proteinExistence type="predicted"/>
<feature type="compositionally biased region" description="Basic and acidic residues" evidence="1">
    <location>
        <begin position="704"/>
        <end position="713"/>
    </location>
</feature>
<dbReference type="PANTHER" id="PTHR13803">
    <property type="entry name" value="SEC24-RELATED PROTEIN"/>
    <property type="match status" value="1"/>
</dbReference>
<dbReference type="GO" id="GO:0006886">
    <property type="term" value="P:intracellular protein transport"/>
    <property type="evidence" value="ECO:0007669"/>
    <property type="project" value="InterPro"/>
</dbReference>
<feature type="compositionally biased region" description="Polar residues" evidence="1">
    <location>
        <begin position="48"/>
        <end position="63"/>
    </location>
</feature>
<feature type="compositionally biased region" description="Basic residues" evidence="1">
    <location>
        <begin position="714"/>
        <end position="731"/>
    </location>
</feature>
<sequence>MNFASKYVLAYSGDEYESLSEEEFVQGMHVSDSNSSDSDEDLPRSLSRCYTYSGRNGSGNPSPQKKKRLQRAKYHWKGKQAEHPRGQSVAGGSDAANKKGLRRKFRKADTNVMSVNFDTLLSPGNMYAGDPVPCPKCSAILSHISKAEGEEQKVWQCEFCEEQVLVDLEPEEIPGTEDVTYLLSPAPSTSSMSMAGVDRSLVVFCVDTSGSMCVTSEISGKIKLRGNNQLRRLESFNEGNENQFLPSQRNREVTYVSRLQAMQAAVDHQLNQMAQQHPDRRVALVAFNNEVSVMGDGSEQEITVAGDKLNDVEKLREITQDLKLPNAIKATYKALGEKVYSLEEGGATALGPALVVSVNIAASHPGSKVILCTDGKANIGLGKLEGDSERCDKEVEEEALEFYTKTAGEAAEKGVTVSVITIQGTDCKLVHLGTMADKTGGQVNIVDCMKLTEEFGNILADPIIATKVKATFLLHKELYVLNDHDLDKQESRAEQNVGNVKKSSTISFEFAKRKSSTASGGAADSENHQEQVSIPTPAEGGSGATATGERQSAQQEFPFQLQIEYIDSEGNKALRVITRKLPATTDRSVTEEAVNLEVLGTHAANKSADLALQGQYSRSRGVALMNQRLAWRQAHSDKAPKERKIAYKNIFGKIKSMENHVQQKQMMEIKEYGCTRSDSDEDIYEDTPEVSRSHGAPHPILHRASPEKLDQARARKSLSARKSASKSRSRSSKAEIASKHKKMHSARSSEMGDDMANMIYQFRSVGANELTAPTPTTSEEIHDSKQPEPKQTQV</sequence>
<feature type="compositionally biased region" description="Basic and acidic residues" evidence="1">
    <location>
        <begin position="779"/>
        <end position="788"/>
    </location>
</feature>
<dbReference type="InterPro" id="IPR002035">
    <property type="entry name" value="VWF_A"/>
</dbReference>
<keyword evidence="4" id="KW-1185">Reference proteome</keyword>
<evidence type="ECO:0000256" key="1">
    <source>
        <dbReference type="SAM" id="MobiDB-lite"/>
    </source>
</evidence>
<feature type="region of interest" description="Disordered" evidence="1">
    <location>
        <begin position="517"/>
        <end position="553"/>
    </location>
</feature>
<gene>
    <name evidence="3" type="ORF">RRG08_012258</name>
</gene>
<evidence type="ECO:0000313" key="3">
    <source>
        <dbReference type="EMBL" id="KAK3802743.1"/>
    </source>
</evidence>
<dbReference type="PANTHER" id="PTHR13803:SF36">
    <property type="entry name" value="TYPE A VON WILLEBRAND FACTOR DOMAIN-CONTAINING PROTEIN"/>
    <property type="match status" value="1"/>
</dbReference>
<dbReference type="GO" id="GO:0000149">
    <property type="term" value="F:SNARE binding"/>
    <property type="evidence" value="ECO:0007669"/>
    <property type="project" value="TreeGrafter"/>
</dbReference>
<organism evidence="3 4">
    <name type="scientific">Elysia crispata</name>
    <name type="common">lettuce slug</name>
    <dbReference type="NCBI Taxonomy" id="231223"/>
    <lineage>
        <taxon>Eukaryota</taxon>
        <taxon>Metazoa</taxon>
        <taxon>Spiralia</taxon>
        <taxon>Lophotrochozoa</taxon>
        <taxon>Mollusca</taxon>
        <taxon>Gastropoda</taxon>
        <taxon>Heterobranchia</taxon>
        <taxon>Euthyneura</taxon>
        <taxon>Panpulmonata</taxon>
        <taxon>Sacoglossa</taxon>
        <taxon>Placobranchoidea</taxon>
        <taxon>Plakobranchidae</taxon>
        <taxon>Elysia</taxon>
    </lineage>
</organism>
<protein>
    <recommendedName>
        <fullName evidence="2">VWFA domain-containing protein</fullName>
    </recommendedName>
</protein>
<feature type="domain" description="VWFA" evidence="2">
    <location>
        <begin position="201"/>
        <end position="468"/>
    </location>
</feature>
<feature type="region of interest" description="Disordered" evidence="1">
    <location>
        <begin position="27"/>
        <end position="99"/>
    </location>
</feature>
<dbReference type="SUPFAM" id="SSF53300">
    <property type="entry name" value="vWA-like"/>
    <property type="match status" value="1"/>
</dbReference>
<feature type="compositionally biased region" description="Low complexity" evidence="1">
    <location>
        <begin position="535"/>
        <end position="549"/>
    </location>
</feature>
<dbReference type="SMART" id="SM00327">
    <property type="entry name" value="VWA"/>
    <property type="match status" value="1"/>
</dbReference>
<reference evidence="3" key="1">
    <citation type="journal article" date="2023" name="G3 (Bethesda)">
        <title>A reference genome for the long-term kleptoplast-retaining sea slug Elysia crispata morphotype clarki.</title>
        <authorList>
            <person name="Eastman K.E."/>
            <person name="Pendleton A.L."/>
            <person name="Shaikh M.A."/>
            <person name="Suttiyut T."/>
            <person name="Ogas R."/>
            <person name="Tomko P."/>
            <person name="Gavelis G."/>
            <person name="Widhalm J.R."/>
            <person name="Wisecaver J.H."/>
        </authorList>
    </citation>
    <scope>NUCLEOTIDE SEQUENCE</scope>
    <source>
        <strain evidence="3">ECLA1</strain>
    </source>
</reference>
<dbReference type="Pfam" id="PF04811">
    <property type="entry name" value="Sec23_trunk"/>
    <property type="match status" value="1"/>
</dbReference>
<evidence type="ECO:0000313" key="4">
    <source>
        <dbReference type="Proteomes" id="UP001283361"/>
    </source>
</evidence>
<dbReference type="CDD" id="cd00198">
    <property type="entry name" value="vWFA"/>
    <property type="match status" value="1"/>
</dbReference>
<feature type="compositionally biased region" description="Basic residues" evidence="1">
    <location>
        <begin position="64"/>
        <end position="78"/>
    </location>
</feature>
<accession>A0AAE1BAW2</accession>
<feature type="region of interest" description="Disordered" evidence="1">
    <location>
        <begin position="766"/>
        <end position="794"/>
    </location>
</feature>
<dbReference type="Proteomes" id="UP001283361">
    <property type="component" value="Unassembled WGS sequence"/>
</dbReference>
<feature type="region of interest" description="Disordered" evidence="1">
    <location>
        <begin position="673"/>
        <end position="754"/>
    </location>
</feature>
<dbReference type="InterPro" id="IPR050550">
    <property type="entry name" value="SEC23_SEC24_subfamily"/>
</dbReference>
<dbReference type="GO" id="GO:0008270">
    <property type="term" value="F:zinc ion binding"/>
    <property type="evidence" value="ECO:0007669"/>
    <property type="project" value="TreeGrafter"/>
</dbReference>
<dbReference type="InterPro" id="IPR006896">
    <property type="entry name" value="Sec23/24_trunk_dom"/>
</dbReference>
<comment type="caution">
    <text evidence="3">The sequence shown here is derived from an EMBL/GenBank/DDBJ whole genome shotgun (WGS) entry which is preliminary data.</text>
</comment>
<dbReference type="GO" id="GO:0090110">
    <property type="term" value="P:COPII-coated vesicle cargo loading"/>
    <property type="evidence" value="ECO:0007669"/>
    <property type="project" value="TreeGrafter"/>
</dbReference>
<dbReference type="GO" id="GO:0070971">
    <property type="term" value="C:endoplasmic reticulum exit site"/>
    <property type="evidence" value="ECO:0007669"/>
    <property type="project" value="TreeGrafter"/>
</dbReference>
<evidence type="ECO:0000259" key="2">
    <source>
        <dbReference type="PROSITE" id="PS50234"/>
    </source>
</evidence>
<dbReference type="GO" id="GO:0030127">
    <property type="term" value="C:COPII vesicle coat"/>
    <property type="evidence" value="ECO:0007669"/>
    <property type="project" value="InterPro"/>
</dbReference>
<dbReference type="AlphaFoldDB" id="A0AAE1BAW2"/>
<dbReference type="Gene3D" id="3.40.50.410">
    <property type="entry name" value="von Willebrand factor, type A domain"/>
    <property type="match status" value="1"/>
</dbReference>
<feature type="compositionally biased region" description="Acidic residues" evidence="1">
    <location>
        <begin position="679"/>
        <end position="688"/>
    </location>
</feature>